<dbReference type="Proteomes" id="UP001604277">
    <property type="component" value="Unassembled WGS sequence"/>
</dbReference>
<proteinExistence type="predicted"/>
<organism evidence="1 2">
    <name type="scientific">Forsythia ovata</name>
    <dbReference type="NCBI Taxonomy" id="205694"/>
    <lineage>
        <taxon>Eukaryota</taxon>
        <taxon>Viridiplantae</taxon>
        <taxon>Streptophyta</taxon>
        <taxon>Embryophyta</taxon>
        <taxon>Tracheophyta</taxon>
        <taxon>Spermatophyta</taxon>
        <taxon>Magnoliopsida</taxon>
        <taxon>eudicotyledons</taxon>
        <taxon>Gunneridae</taxon>
        <taxon>Pentapetalae</taxon>
        <taxon>asterids</taxon>
        <taxon>lamiids</taxon>
        <taxon>Lamiales</taxon>
        <taxon>Oleaceae</taxon>
        <taxon>Forsythieae</taxon>
        <taxon>Forsythia</taxon>
    </lineage>
</organism>
<name>A0ABD1U7C1_9LAMI</name>
<reference evidence="2" key="1">
    <citation type="submission" date="2024-07" db="EMBL/GenBank/DDBJ databases">
        <title>Two chromosome-level genome assemblies of Korean endemic species Abeliophyllum distichum and Forsythia ovata (Oleaceae).</title>
        <authorList>
            <person name="Jang H."/>
        </authorList>
    </citation>
    <scope>NUCLEOTIDE SEQUENCE [LARGE SCALE GENOMIC DNA]</scope>
</reference>
<evidence type="ECO:0000313" key="1">
    <source>
        <dbReference type="EMBL" id="KAL2520924.1"/>
    </source>
</evidence>
<evidence type="ECO:0000313" key="2">
    <source>
        <dbReference type="Proteomes" id="UP001604277"/>
    </source>
</evidence>
<dbReference type="EMBL" id="JBFOLJ010000007">
    <property type="protein sequence ID" value="KAL2520924.1"/>
    <property type="molecule type" value="Genomic_DNA"/>
</dbReference>
<gene>
    <name evidence="1" type="ORF">Fot_24847</name>
</gene>
<accession>A0ABD1U7C1</accession>
<sequence length="108" mass="12262">MATVAAIGADVSSNGVSLIVRKIPTMKKLIVKTLSSIWFFNRLIRFSTGFFFGICRVKNSSSLIRGVFVFLRVFRSFSSYRLRHRSRYINTYTATGTVISLLLENMNP</sequence>
<keyword evidence="2" id="KW-1185">Reference proteome</keyword>
<protein>
    <submittedName>
        <fullName evidence="1">Uncharacterized protein</fullName>
    </submittedName>
</protein>
<comment type="caution">
    <text evidence="1">The sequence shown here is derived from an EMBL/GenBank/DDBJ whole genome shotgun (WGS) entry which is preliminary data.</text>
</comment>
<dbReference type="AlphaFoldDB" id="A0ABD1U7C1"/>